<dbReference type="PANTHER" id="PTHR35936">
    <property type="entry name" value="MEMBRANE-BOUND LYTIC MUREIN TRANSGLYCOSYLASE F"/>
    <property type="match status" value="1"/>
</dbReference>
<evidence type="ECO:0000313" key="7">
    <source>
        <dbReference type="EMBL" id="MCF4141805.1"/>
    </source>
</evidence>
<comment type="similarity">
    <text evidence="2 4">Belongs to the bacterial solute-binding protein 3 family.</text>
</comment>
<evidence type="ECO:0000256" key="3">
    <source>
        <dbReference type="ARBA" id="ARBA00022729"/>
    </source>
</evidence>
<proteinExistence type="inferred from homology"/>
<dbReference type="RefSeq" id="WP_236098536.1">
    <property type="nucleotide sequence ID" value="NZ_JAKGUD010000002.1"/>
</dbReference>
<evidence type="ECO:0000313" key="8">
    <source>
        <dbReference type="Proteomes" id="UP001200430"/>
    </source>
</evidence>
<keyword evidence="3 5" id="KW-0732">Signal</keyword>
<reference evidence="7 8" key="1">
    <citation type="submission" date="2022-01" db="EMBL/GenBank/DDBJ databases">
        <title>Dethiosulfovibrio faecalis sp. nov., a novel proteolytic, non-sulfur-reducing bacterium isolated from a marine aquaculture solid waste bioreactor.</title>
        <authorList>
            <person name="Grabowski S."/>
            <person name="Apolinario E."/>
            <person name="Schneider N."/>
            <person name="Marshall C.W."/>
            <person name="Sowers K.R."/>
        </authorList>
    </citation>
    <scope>NUCLEOTIDE SEQUENCE [LARGE SCALE GENOMIC DNA]</scope>
    <source>
        <strain evidence="7 8">DSM 12537</strain>
    </source>
</reference>
<feature type="signal peptide" evidence="5">
    <location>
        <begin position="1"/>
        <end position="23"/>
    </location>
</feature>
<dbReference type="PANTHER" id="PTHR35936:SF17">
    <property type="entry name" value="ARGININE-BINDING EXTRACELLULAR PROTEIN ARTP"/>
    <property type="match status" value="1"/>
</dbReference>
<dbReference type="Pfam" id="PF00497">
    <property type="entry name" value="SBP_bac_3"/>
    <property type="match status" value="1"/>
</dbReference>
<accession>A0ABS9EKS8</accession>
<evidence type="ECO:0000256" key="4">
    <source>
        <dbReference type="RuleBase" id="RU003744"/>
    </source>
</evidence>
<evidence type="ECO:0000259" key="6">
    <source>
        <dbReference type="SMART" id="SM00062"/>
    </source>
</evidence>
<name>A0ABS9EKS8_9BACT</name>
<sequence length="253" mass="27810">MKKVLILCMAVLSLFVMSSAVLAASVMDKDVILVGTESTFKPFEFRNEKNHIVGFDIDLINTIADKMGKKVEIVDMAFDALIPSLLTGKIDMIAAGMSATPERAKRVAFSDVYYTTPDAFTVKADRTDIASLDDLDGKKVSVQLGTIQDAFVSKRKGLEVKRYQKTDDAFREVLLGRVDVACVDGTVTKENLKNNKDYTDTLKVAFFHPISQTGMALAMSLEDPELKKNVNAALGEVLSGPAFQELKDKWGIE</sequence>
<comment type="subcellular location">
    <subcellularLocation>
        <location evidence="1">Cell envelope</location>
    </subcellularLocation>
</comment>
<comment type="caution">
    <text evidence="7">The sequence shown here is derived from an EMBL/GenBank/DDBJ whole genome shotgun (WGS) entry which is preliminary data.</text>
</comment>
<dbReference type="EMBL" id="JAKGUD010000002">
    <property type="protein sequence ID" value="MCF4141805.1"/>
    <property type="molecule type" value="Genomic_DNA"/>
</dbReference>
<dbReference type="SMART" id="SM00062">
    <property type="entry name" value="PBPb"/>
    <property type="match status" value="1"/>
</dbReference>
<feature type="domain" description="Solute-binding protein family 3/N-terminal" evidence="6">
    <location>
        <begin position="31"/>
        <end position="253"/>
    </location>
</feature>
<keyword evidence="8" id="KW-1185">Reference proteome</keyword>
<gene>
    <name evidence="7" type="ORF">L2W38_03095</name>
</gene>
<evidence type="ECO:0000256" key="1">
    <source>
        <dbReference type="ARBA" id="ARBA00004196"/>
    </source>
</evidence>
<dbReference type="InterPro" id="IPR001638">
    <property type="entry name" value="Solute-binding_3/MltF_N"/>
</dbReference>
<organism evidence="7 8">
    <name type="scientific">Dethiosulfovibrio marinus</name>
    <dbReference type="NCBI Taxonomy" id="133532"/>
    <lineage>
        <taxon>Bacteria</taxon>
        <taxon>Thermotogati</taxon>
        <taxon>Synergistota</taxon>
        <taxon>Synergistia</taxon>
        <taxon>Synergistales</taxon>
        <taxon>Dethiosulfovibrionaceae</taxon>
        <taxon>Dethiosulfovibrio</taxon>
    </lineage>
</organism>
<dbReference type="SUPFAM" id="SSF53850">
    <property type="entry name" value="Periplasmic binding protein-like II"/>
    <property type="match status" value="1"/>
</dbReference>
<feature type="chain" id="PRO_5046623619" evidence="5">
    <location>
        <begin position="24"/>
        <end position="253"/>
    </location>
</feature>
<dbReference type="PROSITE" id="PS01039">
    <property type="entry name" value="SBP_BACTERIAL_3"/>
    <property type="match status" value="1"/>
</dbReference>
<dbReference type="InterPro" id="IPR018313">
    <property type="entry name" value="SBP_3_CS"/>
</dbReference>
<dbReference type="Proteomes" id="UP001200430">
    <property type="component" value="Unassembled WGS sequence"/>
</dbReference>
<dbReference type="Gene3D" id="3.40.190.10">
    <property type="entry name" value="Periplasmic binding protein-like II"/>
    <property type="match status" value="2"/>
</dbReference>
<evidence type="ECO:0000256" key="5">
    <source>
        <dbReference type="SAM" id="SignalP"/>
    </source>
</evidence>
<protein>
    <submittedName>
        <fullName evidence="7">Transporter substrate-binding domain-containing protein</fullName>
    </submittedName>
</protein>
<evidence type="ECO:0000256" key="2">
    <source>
        <dbReference type="ARBA" id="ARBA00010333"/>
    </source>
</evidence>